<evidence type="ECO:0000313" key="2">
    <source>
        <dbReference type="Proteomes" id="UP001159371"/>
    </source>
</evidence>
<keyword evidence="2" id="KW-1185">Reference proteome</keyword>
<organism evidence="1 2">
    <name type="scientific">Umezakia ovalisporum FSS-43</name>
    <dbReference type="NCBI Taxonomy" id="2740520"/>
    <lineage>
        <taxon>Bacteria</taxon>
        <taxon>Bacillati</taxon>
        <taxon>Cyanobacteriota</taxon>
        <taxon>Cyanophyceae</taxon>
        <taxon>Nostocales</taxon>
        <taxon>Nodulariaceae</taxon>
        <taxon>Umezakia</taxon>
    </lineage>
</organism>
<protein>
    <submittedName>
        <fullName evidence="1">Uncharacterized protein</fullName>
    </submittedName>
</protein>
<comment type="caution">
    <text evidence="1">The sequence shown here is derived from an EMBL/GenBank/DDBJ whole genome shotgun (WGS) entry which is preliminary data.</text>
</comment>
<name>A0ABT6K529_9CYAN</name>
<sequence length="62" mass="7197">MNLISCYTGAVFVVGYGAEFSTQGNEWQHFLSREMSKLGREENTLLFCEIAQVIINHHYNLW</sequence>
<dbReference type="Proteomes" id="UP001159371">
    <property type="component" value="Unassembled WGS sequence"/>
</dbReference>
<dbReference type="EMBL" id="JANQDO010000078">
    <property type="protein sequence ID" value="MDH6057481.1"/>
    <property type="molecule type" value="Genomic_DNA"/>
</dbReference>
<evidence type="ECO:0000313" key="1">
    <source>
        <dbReference type="EMBL" id="MDH6057481.1"/>
    </source>
</evidence>
<dbReference type="RefSeq" id="WP_280657136.1">
    <property type="nucleotide sequence ID" value="NZ_JANQDO010000078.1"/>
</dbReference>
<gene>
    <name evidence="1" type="ORF">NWP19_11995</name>
</gene>
<accession>A0ABT6K529</accession>
<reference evidence="1 2" key="1">
    <citation type="journal article" date="2023" name="J. Phycol.">
        <title>Chrysosporum ovalisporum is synonymous with the true-branching cyanobacterium Umezakia natans (Nostocales/Aphanizomenonaceae).</title>
        <authorList>
            <person name="McGregor G.B."/>
            <person name="Sendall B.C."/>
            <person name="Niiyama Y."/>
            <person name="Tuji A."/>
            <person name="Willis A."/>
        </authorList>
    </citation>
    <scope>NUCLEOTIDE SEQUENCE [LARGE SCALE GENOMIC DNA]</scope>
    <source>
        <strain evidence="1 2">FSS-43</strain>
    </source>
</reference>
<proteinExistence type="predicted"/>